<dbReference type="GO" id="GO:0006259">
    <property type="term" value="P:DNA metabolic process"/>
    <property type="evidence" value="ECO:0007669"/>
    <property type="project" value="InterPro"/>
</dbReference>
<reference evidence="2 3" key="1">
    <citation type="submission" date="2019-05" db="EMBL/GenBank/DDBJ databases">
        <authorList>
            <person name="Chen C."/>
        </authorList>
    </citation>
    <scope>NUCLEOTIDE SEQUENCE [LARGE SCALE GENOMIC DNA]</scope>
    <source>
        <strain evidence="2 3">HB172198</strain>
    </source>
</reference>
<evidence type="ECO:0000313" key="2">
    <source>
        <dbReference type="EMBL" id="QCT03774.1"/>
    </source>
</evidence>
<proteinExistence type="predicted"/>
<dbReference type="InterPro" id="IPR018330">
    <property type="entry name" value="RecT_fam"/>
</dbReference>
<gene>
    <name evidence="2" type="ORF">E6C60_3063</name>
</gene>
<dbReference type="OrthoDB" id="2664780at2"/>
<dbReference type="Proteomes" id="UP000300879">
    <property type="component" value="Chromosome"/>
</dbReference>
<feature type="region of interest" description="Disordered" evidence="1">
    <location>
        <begin position="210"/>
        <end position="242"/>
    </location>
</feature>
<name>A0A4V1G481_9BACL</name>
<evidence type="ECO:0000313" key="3">
    <source>
        <dbReference type="Proteomes" id="UP000300879"/>
    </source>
</evidence>
<accession>A0A4V1G481</accession>
<organism evidence="2 3">
    <name type="scientific">Paenibacillus algicola</name>
    <dbReference type="NCBI Taxonomy" id="2565926"/>
    <lineage>
        <taxon>Bacteria</taxon>
        <taxon>Bacillati</taxon>
        <taxon>Bacillota</taxon>
        <taxon>Bacilli</taxon>
        <taxon>Bacillales</taxon>
        <taxon>Paenibacillaceae</taxon>
        <taxon>Paenibacillus</taxon>
    </lineage>
</organism>
<keyword evidence="3" id="KW-1185">Reference proteome</keyword>
<dbReference type="AlphaFoldDB" id="A0A4V1G481"/>
<feature type="compositionally biased region" description="Basic and acidic residues" evidence="1">
    <location>
        <begin position="218"/>
        <end position="232"/>
    </location>
</feature>
<dbReference type="EMBL" id="CP040396">
    <property type="protein sequence ID" value="QCT03774.1"/>
    <property type="molecule type" value="Genomic_DNA"/>
</dbReference>
<sequence length="313" mass="35037">MANKSTQIQEVPEVNIHQLQAIGEFGLPEIMTMKETLGKKLTIPQFNLFMYQMKRMGLDPSLKHAFPIPYGETIDIRIAYEGYHAKAQESEGYEGVYNQVICENETDDFEAETDDEGIIVSVKHKIKFPRGKAVGAYSIAKREGKKNVIILMDASEVQKWVKKNPNFWKLDDGSIDPDMFKKHVGIRAIKAQYDIAAVVEESMESMNVGSSIPAYESTGRKDVTPAPEKLKSPDTGQEDESAARIKALKAQVKTNYKKLGISSPEAIDEHAGEFFKVRGNSPTEAEIKAYLKIMEMQIQEKQAADQATDSLPE</sequence>
<dbReference type="Pfam" id="PF03837">
    <property type="entry name" value="RecT"/>
    <property type="match status" value="1"/>
</dbReference>
<protein>
    <submittedName>
        <fullName evidence="2">Uncharacterized protein</fullName>
    </submittedName>
</protein>
<dbReference type="RefSeq" id="WP_138226598.1">
    <property type="nucleotide sequence ID" value="NZ_CP040396.1"/>
</dbReference>
<dbReference type="GO" id="GO:0003677">
    <property type="term" value="F:DNA binding"/>
    <property type="evidence" value="ECO:0007669"/>
    <property type="project" value="InterPro"/>
</dbReference>
<evidence type="ECO:0000256" key="1">
    <source>
        <dbReference type="SAM" id="MobiDB-lite"/>
    </source>
</evidence>
<dbReference type="KEGG" id="palo:E6C60_3063"/>